<sequence length="376" mass="40983">MSNQENTASEGASIFLGKRTISTPSRMSNQENAAIEGTSISHGQRTFSTPSNIRHRIINGSGTDRRKLQWALLLIVLQTASLALAIFGGNQLPSLIASFILSVFSTLGTAYSVAVSRSDRNVIELVFSFVQFIMTFVHLSLEHNGIKFSPNIESIFPLVLAVTVFTLACKQNEPASSITPDRRKRLLLPLLFIVLETTFLALQIFGGNQLAYLIASFILSVFGFISTAYSVVVSRSDRETERNMIELVFSIVQLTMTYVHLSFACMGIKFSSNIASIFPLVLAITAFALACKQNEPDVERGELENVAPSENLSVVTRLPVSNQSRTAVHREESATTMVPEESQISSGTADTSEEDVTTDSKAATKPGTSSEAEVRL</sequence>
<feature type="transmembrane region" description="Helical" evidence="2">
    <location>
        <begin position="122"/>
        <end position="140"/>
    </location>
</feature>
<protein>
    <submittedName>
        <fullName evidence="3">Uncharacterized protein</fullName>
    </submittedName>
</protein>
<feature type="transmembrane region" description="Helical" evidence="2">
    <location>
        <begin position="95"/>
        <end position="115"/>
    </location>
</feature>
<keyword evidence="4" id="KW-1185">Reference proteome</keyword>
<feature type="transmembrane region" description="Helical" evidence="2">
    <location>
        <begin position="270"/>
        <end position="290"/>
    </location>
</feature>
<comment type="caution">
    <text evidence="3">The sequence shown here is derived from an EMBL/GenBank/DDBJ whole genome shotgun (WGS) entry which is preliminary data.</text>
</comment>
<keyword evidence="2" id="KW-1133">Transmembrane helix</keyword>
<keyword evidence="2" id="KW-0812">Transmembrane</keyword>
<gene>
    <name evidence="3" type="ORF">EZV62_007604</name>
</gene>
<accession>A0A5C7IBZ7</accession>
<feature type="region of interest" description="Disordered" evidence="1">
    <location>
        <begin position="323"/>
        <end position="376"/>
    </location>
</feature>
<name>A0A5C7IBZ7_9ROSI</name>
<organism evidence="3 4">
    <name type="scientific">Acer yangbiense</name>
    <dbReference type="NCBI Taxonomy" id="1000413"/>
    <lineage>
        <taxon>Eukaryota</taxon>
        <taxon>Viridiplantae</taxon>
        <taxon>Streptophyta</taxon>
        <taxon>Embryophyta</taxon>
        <taxon>Tracheophyta</taxon>
        <taxon>Spermatophyta</taxon>
        <taxon>Magnoliopsida</taxon>
        <taxon>eudicotyledons</taxon>
        <taxon>Gunneridae</taxon>
        <taxon>Pentapetalae</taxon>
        <taxon>rosids</taxon>
        <taxon>malvids</taxon>
        <taxon>Sapindales</taxon>
        <taxon>Sapindaceae</taxon>
        <taxon>Hippocastanoideae</taxon>
        <taxon>Acereae</taxon>
        <taxon>Acer</taxon>
    </lineage>
</organism>
<keyword evidence="2" id="KW-0472">Membrane</keyword>
<feature type="compositionally biased region" description="Polar residues" evidence="1">
    <location>
        <begin position="366"/>
        <end position="376"/>
    </location>
</feature>
<evidence type="ECO:0000256" key="2">
    <source>
        <dbReference type="SAM" id="Phobius"/>
    </source>
</evidence>
<dbReference type="OrthoDB" id="1830206at2759"/>
<feature type="transmembrane region" description="Helical" evidence="2">
    <location>
        <begin position="152"/>
        <end position="170"/>
    </location>
</feature>
<reference evidence="4" key="1">
    <citation type="journal article" date="2019" name="Gigascience">
        <title>De novo genome assembly of the endangered Acer yangbiense, a plant species with extremely small populations endemic to Yunnan Province, China.</title>
        <authorList>
            <person name="Yang J."/>
            <person name="Wariss H.M."/>
            <person name="Tao L."/>
            <person name="Zhang R."/>
            <person name="Yun Q."/>
            <person name="Hollingsworth P."/>
            <person name="Dao Z."/>
            <person name="Luo G."/>
            <person name="Guo H."/>
            <person name="Ma Y."/>
            <person name="Sun W."/>
        </authorList>
    </citation>
    <scope>NUCLEOTIDE SEQUENCE [LARGE SCALE GENOMIC DNA]</scope>
    <source>
        <strain evidence="4">cv. Malutang</strain>
    </source>
</reference>
<dbReference type="Proteomes" id="UP000323000">
    <property type="component" value="Chromosome 3"/>
</dbReference>
<evidence type="ECO:0000313" key="3">
    <source>
        <dbReference type="EMBL" id="TXG66329.1"/>
    </source>
</evidence>
<proteinExistence type="predicted"/>
<dbReference type="AlphaFoldDB" id="A0A5C7IBZ7"/>
<feature type="transmembrane region" description="Helical" evidence="2">
    <location>
        <begin position="244"/>
        <end position="264"/>
    </location>
</feature>
<evidence type="ECO:0000256" key="1">
    <source>
        <dbReference type="SAM" id="MobiDB-lite"/>
    </source>
</evidence>
<feature type="transmembrane region" description="Helical" evidence="2">
    <location>
        <begin position="70"/>
        <end position="89"/>
    </location>
</feature>
<feature type="transmembrane region" description="Helical" evidence="2">
    <location>
        <begin position="211"/>
        <end position="232"/>
    </location>
</feature>
<feature type="transmembrane region" description="Helical" evidence="2">
    <location>
        <begin position="186"/>
        <end position="205"/>
    </location>
</feature>
<dbReference type="EMBL" id="VAHF01000003">
    <property type="protein sequence ID" value="TXG66329.1"/>
    <property type="molecule type" value="Genomic_DNA"/>
</dbReference>
<evidence type="ECO:0000313" key="4">
    <source>
        <dbReference type="Proteomes" id="UP000323000"/>
    </source>
</evidence>